<name>A0ABV7D4J7_9PROT</name>
<dbReference type="InterPro" id="IPR006680">
    <property type="entry name" value="Amidohydro-rel"/>
</dbReference>
<proteinExistence type="predicted"/>
<evidence type="ECO:0000256" key="1">
    <source>
        <dbReference type="SAM" id="SignalP"/>
    </source>
</evidence>
<feature type="signal peptide" evidence="1">
    <location>
        <begin position="1"/>
        <end position="20"/>
    </location>
</feature>
<dbReference type="PANTHER" id="PTHR43135:SF3">
    <property type="entry name" value="ALPHA-D-RIBOSE 1-METHYLPHOSPHONATE 5-TRIPHOSPHATE DIPHOSPHATASE"/>
    <property type="match status" value="1"/>
</dbReference>
<dbReference type="Proteomes" id="UP001595444">
    <property type="component" value="Unassembled WGS sequence"/>
</dbReference>
<feature type="domain" description="Amidohydrolase-related" evidence="2">
    <location>
        <begin position="104"/>
        <end position="445"/>
    </location>
</feature>
<evidence type="ECO:0000259" key="2">
    <source>
        <dbReference type="Pfam" id="PF01979"/>
    </source>
</evidence>
<feature type="chain" id="PRO_5046555706" evidence="1">
    <location>
        <begin position="21"/>
        <end position="466"/>
    </location>
</feature>
<keyword evidence="4" id="KW-1185">Reference proteome</keyword>
<organism evidence="3 4">
    <name type="scientific">Kordiimonas pumila</name>
    <dbReference type="NCBI Taxonomy" id="2161677"/>
    <lineage>
        <taxon>Bacteria</taxon>
        <taxon>Pseudomonadati</taxon>
        <taxon>Pseudomonadota</taxon>
        <taxon>Alphaproteobacteria</taxon>
        <taxon>Kordiimonadales</taxon>
        <taxon>Kordiimonadaceae</taxon>
        <taxon>Kordiimonas</taxon>
    </lineage>
</organism>
<dbReference type="Gene3D" id="3.30.110.90">
    <property type="entry name" value="Amidohydrolase"/>
    <property type="match status" value="1"/>
</dbReference>
<accession>A0ABV7D4J7</accession>
<evidence type="ECO:0000313" key="4">
    <source>
        <dbReference type="Proteomes" id="UP001595444"/>
    </source>
</evidence>
<dbReference type="InterPro" id="IPR011059">
    <property type="entry name" value="Metal-dep_hydrolase_composite"/>
</dbReference>
<dbReference type="Gene3D" id="1.20.58.520">
    <property type="entry name" value="Amidohydrolase"/>
    <property type="match status" value="1"/>
</dbReference>
<comment type="caution">
    <text evidence="3">The sequence shown here is derived from an EMBL/GenBank/DDBJ whole genome shotgun (WGS) entry which is preliminary data.</text>
</comment>
<dbReference type="Gene3D" id="3.40.50.10910">
    <property type="entry name" value="Amidohydrolase"/>
    <property type="match status" value="1"/>
</dbReference>
<reference evidence="4" key="1">
    <citation type="journal article" date="2019" name="Int. J. Syst. Evol. Microbiol.">
        <title>The Global Catalogue of Microorganisms (GCM) 10K type strain sequencing project: providing services to taxonomists for standard genome sequencing and annotation.</title>
        <authorList>
            <consortium name="The Broad Institute Genomics Platform"/>
            <consortium name="The Broad Institute Genome Sequencing Center for Infectious Disease"/>
            <person name="Wu L."/>
            <person name="Ma J."/>
        </authorList>
    </citation>
    <scope>NUCLEOTIDE SEQUENCE [LARGE SCALE GENOMIC DNA]</scope>
    <source>
        <strain evidence="4">KCTC 62164</strain>
    </source>
</reference>
<keyword evidence="1" id="KW-0732">Signal</keyword>
<dbReference type="PANTHER" id="PTHR43135">
    <property type="entry name" value="ALPHA-D-RIBOSE 1-METHYLPHOSPHONATE 5-TRIPHOSPHATE DIPHOSPHATASE"/>
    <property type="match status" value="1"/>
</dbReference>
<dbReference type="Pfam" id="PF01979">
    <property type="entry name" value="Amidohydro_1"/>
    <property type="match status" value="1"/>
</dbReference>
<dbReference type="SUPFAM" id="SSF51556">
    <property type="entry name" value="Metallo-dependent hydrolases"/>
    <property type="match status" value="1"/>
</dbReference>
<dbReference type="InterPro" id="IPR051781">
    <property type="entry name" value="Metallo-dep_Hydrolase"/>
</dbReference>
<dbReference type="Gene3D" id="2.30.40.10">
    <property type="entry name" value="Urease, subunit C, domain 1"/>
    <property type="match status" value="1"/>
</dbReference>
<dbReference type="RefSeq" id="WP_194215048.1">
    <property type="nucleotide sequence ID" value="NZ_CP061205.1"/>
</dbReference>
<sequence length="466" mass="49310">MIKSFVAAGLALLLLVAASAADSKDNLGRPDPEKMRAAIAKMAGKETATVIYTNVKMADGKSDALQTDLAIVVEGEKIARIASMSDLASLKVDGASVVDAGNWYLTPGLIDTHVHLATLPAADIAAAYLKRFIYSGVTTVRDMAGDVRSLADLSRASLINEIPSPDIKYSSLMAGPSFFKDPRTFASGLGETPGEIPWMNGITEETDLKIAVAEARGTGASGVKIYANLPGSLVRSIMKEAKRQNIPVWTHAQVFPATPFDSVEGGAVAVSHVCMVAQYAAKPGAAYHDKRPDITAIKADNPVILKYIKALQKAGTVFDATLFVYPPASDDMEPSTCSREFAGELVKAFVAAGVPVSAGTDGVSKANDPYPALNMELDNLALYAGLTPAEVIKAATINGAKATGVDAEVGTIEVGKLANFAFFEANPLEDVKNFRSVALTVKRGKKFYRADYKHQGIPAMPWPEVD</sequence>
<dbReference type="EMBL" id="JBHRSL010000004">
    <property type="protein sequence ID" value="MFC3051567.1"/>
    <property type="molecule type" value="Genomic_DNA"/>
</dbReference>
<dbReference type="SUPFAM" id="SSF51338">
    <property type="entry name" value="Composite domain of metallo-dependent hydrolases"/>
    <property type="match status" value="1"/>
</dbReference>
<protein>
    <submittedName>
        <fullName evidence="3">Amidohydrolase family protein</fullName>
    </submittedName>
</protein>
<evidence type="ECO:0000313" key="3">
    <source>
        <dbReference type="EMBL" id="MFC3051567.1"/>
    </source>
</evidence>
<gene>
    <name evidence="3" type="ORF">ACFOKA_06615</name>
</gene>
<dbReference type="InterPro" id="IPR032466">
    <property type="entry name" value="Metal_Hydrolase"/>
</dbReference>